<evidence type="ECO:0000256" key="6">
    <source>
        <dbReference type="SAM" id="Phobius"/>
    </source>
</evidence>
<evidence type="ECO:0000256" key="2">
    <source>
        <dbReference type="ARBA" id="ARBA00022475"/>
    </source>
</evidence>
<gene>
    <name evidence="8" type="ORF">IOQ59_12895</name>
</gene>
<protein>
    <submittedName>
        <fullName evidence="8">Type II secretion system F family protein</fullName>
    </submittedName>
</protein>
<accession>A0A8J7FI91</accession>
<evidence type="ECO:0000259" key="7">
    <source>
        <dbReference type="Pfam" id="PF00482"/>
    </source>
</evidence>
<feature type="domain" description="Type II secretion system protein GspF" evidence="7">
    <location>
        <begin position="164"/>
        <end position="284"/>
    </location>
</feature>
<proteinExistence type="predicted"/>
<dbReference type="AlphaFoldDB" id="A0A8J7FI91"/>
<dbReference type="InterPro" id="IPR042094">
    <property type="entry name" value="T2SS_GspF_sf"/>
</dbReference>
<keyword evidence="4 6" id="KW-1133">Transmembrane helix</keyword>
<evidence type="ECO:0000256" key="3">
    <source>
        <dbReference type="ARBA" id="ARBA00022692"/>
    </source>
</evidence>
<dbReference type="RefSeq" id="WP_193953784.1">
    <property type="nucleotide sequence ID" value="NZ_JADEYS010000012.1"/>
</dbReference>
<keyword evidence="5 6" id="KW-0472">Membrane</keyword>
<feature type="transmembrane region" description="Helical" evidence="6">
    <location>
        <begin position="96"/>
        <end position="115"/>
    </location>
</feature>
<dbReference type="InterPro" id="IPR018076">
    <property type="entry name" value="T2SS_GspF_dom"/>
</dbReference>
<dbReference type="EMBL" id="JADEYS010000012">
    <property type="protein sequence ID" value="MBE9398153.1"/>
    <property type="molecule type" value="Genomic_DNA"/>
</dbReference>
<name>A0A8J7FI91_9GAMM</name>
<dbReference type="Proteomes" id="UP000640333">
    <property type="component" value="Unassembled WGS sequence"/>
</dbReference>
<reference evidence="8" key="1">
    <citation type="submission" date="2020-10" db="EMBL/GenBank/DDBJ databases">
        <title>Bacterium isolated from coastal waters sediment.</title>
        <authorList>
            <person name="Chen R.-J."/>
            <person name="Lu D.-C."/>
            <person name="Zhu K.-L."/>
            <person name="Du Z.-J."/>
        </authorList>
    </citation>
    <scope>NUCLEOTIDE SEQUENCE</scope>
    <source>
        <strain evidence="8">N1Y112</strain>
    </source>
</reference>
<evidence type="ECO:0000313" key="8">
    <source>
        <dbReference type="EMBL" id="MBE9398153.1"/>
    </source>
</evidence>
<dbReference type="GO" id="GO:0005886">
    <property type="term" value="C:plasma membrane"/>
    <property type="evidence" value="ECO:0007669"/>
    <property type="project" value="UniProtKB-SubCell"/>
</dbReference>
<feature type="transmembrane region" description="Helical" evidence="6">
    <location>
        <begin position="267"/>
        <end position="285"/>
    </location>
</feature>
<feature type="transmembrane region" description="Helical" evidence="6">
    <location>
        <begin position="300"/>
        <end position="318"/>
    </location>
</feature>
<keyword evidence="3 6" id="KW-0812">Transmembrane</keyword>
<dbReference type="Pfam" id="PF00482">
    <property type="entry name" value="T2SSF"/>
    <property type="match status" value="1"/>
</dbReference>
<feature type="transmembrane region" description="Helical" evidence="6">
    <location>
        <begin position="6"/>
        <end position="30"/>
    </location>
</feature>
<evidence type="ECO:0000256" key="4">
    <source>
        <dbReference type="ARBA" id="ARBA00022989"/>
    </source>
</evidence>
<keyword evidence="2" id="KW-1003">Cell membrane</keyword>
<dbReference type="PANTHER" id="PTHR35007:SF1">
    <property type="entry name" value="PILUS ASSEMBLY PROTEIN"/>
    <property type="match status" value="1"/>
</dbReference>
<comment type="subcellular location">
    <subcellularLocation>
        <location evidence="1">Cell membrane</location>
        <topology evidence="1">Multi-pass membrane protein</topology>
    </subcellularLocation>
</comment>
<feature type="transmembrane region" description="Helical" evidence="6">
    <location>
        <begin position="121"/>
        <end position="141"/>
    </location>
</feature>
<dbReference type="Gene3D" id="1.20.81.30">
    <property type="entry name" value="Type II secretion system (T2SS), domain F"/>
    <property type="match status" value="1"/>
</dbReference>
<evidence type="ECO:0000313" key="9">
    <source>
        <dbReference type="Proteomes" id="UP000640333"/>
    </source>
</evidence>
<sequence>MDIELGPITFFLMVGIAVFLLTFGITVPVFGESRSARKRLQKRLQEIQQQSDKPPISNLLREKYLKRLGSLERSLEQLPGMERLARVIEQSGHLILAYKLVLLALLLGAVAFLSVGLLSNMWGVAVLAAIAGLAMPFIKVFSDRRKRMDRFDEQLPEAIDIIKRALQAGHPFSESLHIVADGLDGPIAKEFGITFADLNYGNDLRRAMLGLLERVPSITLMAFVTSVLVQKETGGNLAEILDKISQVIRGRFRFQRKIKTLSAEGRLSAWILTLVPFTLFVIIYFTTPDYLPILVESPDGRQLVIGACVMMVLGIYWIRRILKIEV</sequence>
<dbReference type="PANTHER" id="PTHR35007">
    <property type="entry name" value="INTEGRAL MEMBRANE PROTEIN-RELATED"/>
    <property type="match status" value="1"/>
</dbReference>
<comment type="caution">
    <text evidence="8">The sequence shown here is derived from an EMBL/GenBank/DDBJ whole genome shotgun (WGS) entry which is preliminary data.</text>
</comment>
<organism evidence="8 9">
    <name type="scientific">Pontibacterium sinense</name>
    <dbReference type="NCBI Taxonomy" id="2781979"/>
    <lineage>
        <taxon>Bacteria</taxon>
        <taxon>Pseudomonadati</taxon>
        <taxon>Pseudomonadota</taxon>
        <taxon>Gammaproteobacteria</taxon>
        <taxon>Oceanospirillales</taxon>
        <taxon>Oceanospirillaceae</taxon>
        <taxon>Pontibacterium</taxon>
    </lineage>
</organism>
<evidence type="ECO:0000256" key="5">
    <source>
        <dbReference type="ARBA" id="ARBA00023136"/>
    </source>
</evidence>
<evidence type="ECO:0000256" key="1">
    <source>
        <dbReference type="ARBA" id="ARBA00004651"/>
    </source>
</evidence>
<keyword evidence="9" id="KW-1185">Reference proteome</keyword>